<name>A0A8I0FX14_9ACTN</name>
<dbReference type="PANTHER" id="PTHR34818">
    <property type="entry name" value="PROTEIN BLI-3"/>
    <property type="match status" value="1"/>
</dbReference>
<comment type="caution">
    <text evidence="2">The sequence shown here is derived from an EMBL/GenBank/DDBJ whole genome shotgun (WGS) entry which is preliminary data.</text>
</comment>
<dbReference type="AlphaFoldDB" id="A0A8I0FX14"/>
<dbReference type="EMBL" id="JACWMT010000004">
    <property type="protein sequence ID" value="MBD1272252.1"/>
    <property type="molecule type" value="Genomic_DNA"/>
</dbReference>
<protein>
    <submittedName>
        <fullName evidence="3">General stress protein 26</fullName>
    </submittedName>
    <submittedName>
        <fullName evidence="2">Pyridoxamine 5'-phosphate oxidase family protein</fullName>
    </submittedName>
</protein>
<evidence type="ECO:0000313" key="2">
    <source>
        <dbReference type="EMBL" id="MBD1272252.1"/>
    </source>
</evidence>
<dbReference type="Pfam" id="PF16242">
    <property type="entry name" value="Pyrid_ox_like"/>
    <property type="match status" value="1"/>
</dbReference>
<evidence type="ECO:0000313" key="5">
    <source>
        <dbReference type="Proteomes" id="UP000659061"/>
    </source>
</evidence>
<evidence type="ECO:0000313" key="4">
    <source>
        <dbReference type="Proteomes" id="UP000587211"/>
    </source>
</evidence>
<dbReference type="InterPro" id="IPR052917">
    <property type="entry name" value="Stress-Dev_Protein"/>
</dbReference>
<sequence length="159" mass="17266">MTSRDQTETVTKIMRDTRIAVLTYVSQEGLLVSTPMGVQDFDHPGTTWFLTERSSEKVQALEADPRVNVAYASDAGWVSLSGTAHVEQNRGKVEDLWDASSGAFMSGGPEDPDNIALRIDATTAEYWESPGKVTAAVQFVKGLVTDSQPDLGDNDTVQL</sequence>
<keyword evidence="4" id="KW-1185">Reference proteome</keyword>
<proteinExistence type="predicted"/>
<feature type="domain" description="General stress protein FMN-binding split barrel" evidence="1">
    <location>
        <begin position="5"/>
        <end position="150"/>
    </location>
</feature>
<dbReference type="RefSeq" id="WP_179425370.1">
    <property type="nucleotide sequence ID" value="NZ_BAAAMP010000020.1"/>
</dbReference>
<dbReference type="InterPro" id="IPR012349">
    <property type="entry name" value="Split_barrel_FMN-bd"/>
</dbReference>
<dbReference type="PANTHER" id="PTHR34818:SF1">
    <property type="entry name" value="PROTEIN BLI-3"/>
    <property type="match status" value="1"/>
</dbReference>
<gene>
    <name evidence="3" type="ORF">BJ975_001927</name>
    <name evidence="2" type="ORF">IDH50_18550</name>
</gene>
<evidence type="ECO:0000313" key="3">
    <source>
        <dbReference type="EMBL" id="NYI38552.1"/>
    </source>
</evidence>
<accession>A0A8I0FX14</accession>
<dbReference type="EMBL" id="JACBZN010000001">
    <property type="protein sequence ID" value="NYI38552.1"/>
    <property type="molecule type" value="Genomic_DNA"/>
</dbReference>
<dbReference type="Proteomes" id="UP000659061">
    <property type="component" value="Unassembled WGS sequence"/>
</dbReference>
<dbReference type="InterPro" id="IPR038725">
    <property type="entry name" value="YdaG_split_barrel_FMN-bd"/>
</dbReference>
<organism evidence="2 5">
    <name type="scientific">Aeromicrobium tamlense</name>
    <dbReference type="NCBI Taxonomy" id="375541"/>
    <lineage>
        <taxon>Bacteria</taxon>
        <taxon>Bacillati</taxon>
        <taxon>Actinomycetota</taxon>
        <taxon>Actinomycetes</taxon>
        <taxon>Propionibacteriales</taxon>
        <taxon>Nocardioidaceae</taxon>
        <taxon>Aeromicrobium</taxon>
    </lineage>
</organism>
<evidence type="ECO:0000259" key="1">
    <source>
        <dbReference type="Pfam" id="PF16242"/>
    </source>
</evidence>
<dbReference type="SUPFAM" id="SSF50475">
    <property type="entry name" value="FMN-binding split barrel"/>
    <property type="match status" value="1"/>
</dbReference>
<reference evidence="2" key="2">
    <citation type="submission" date="2020-09" db="EMBL/GenBank/DDBJ databases">
        <title>Novel species in genus Aeromicrobium.</title>
        <authorList>
            <person name="Zhang G."/>
        </authorList>
    </citation>
    <scope>NUCLEOTIDE SEQUENCE</scope>
    <source>
        <strain evidence="2">SSW1-57</strain>
    </source>
</reference>
<reference evidence="3 4" key="1">
    <citation type="submission" date="2020-07" db="EMBL/GenBank/DDBJ databases">
        <title>Sequencing the genomes of 1000 actinobacteria strains.</title>
        <authorList>
            <person name="Klenk H.-P."/>
        </authorList>
    </citation>
    <scope>NUCLEOTIDE SEQUENCE [LARGE SCALE GENOMIC DNA]</scope>
    <source>
        <strain evidence="3 4">DSM 19087</strain>
    </source>
</reference>
<dbReference type="Proteomes" id="UP000587211">
    <property type="component" value="Unassembled WGS sequence"/>
</dbReference>
<dbReference type="Gene3D" id="2.30.110.10">
    <property type="entry name" value="Electron Transport, Fmn-binding Protein, Chain A"/>
    <property type="match status" value="1"/>
</dbReference>